<organism evidence="2 3">
    <name type="scientific">Eubacterium coprostanoligenes</name>
    <dbReference type="NCBI Taxonomy" id="290054"/>
    <lineage>
        <taxon>Bacteria</taxon>
        <taxon>Bacillati</taxon>
        <taxon>Bacillota</taxon>
        <taxon>Clostridia</taxon>
        <taxon>Eubacteriales</taxon>
        <taxon>Eubacteriaceae</taxon>
        <taxon>Eubacterium</taxon>
    </lineage>
</organism>
<dbReference type="EMBL" id="FUWW01000011">
    <property type="protein sequence ID" value="SJZ63182.1"/>
    <property type="molecule type" value="Genomic_DNA"/>
</dbReference>
<keyword evidence="1" id="KW-0472">Membrane</keyword>
<reference evidence="2 3" key="1">
    <citation type="submission" date="2017-02" db="EMBL/GenBank/DDBJ databases">
        <authorList>
            <person name="Peterson S.W."/>
        </authorList>
    </citation>
    <scope>NUCLEOTIDE SEQUENCE [LARGE SCALE GENOMIC DNA]</scope>
    <source>
        <strain evidence="2 3">ATCC 51222</strain>
    </source>
</reference>
<accession>A0A1T4M8D2</accession>
<feature type="transmembrane region" description="Helical" evidence="1">
    <location>
        <begin position="68"/>
        <end position="85"/>
    </location>
</feature>
<dbReference type="Proteomes" id="UP000190657">
    <property type="component" value="Unassembled WGS sequence"/>
</dbReference>
<dbReference type="RefSeq" id="WP_078768657.1">
    <property type="nucleotide sequence ID" value="NZ_FUWW01000011.1"/>
</dbReference>
<keyword evidence="3" id="KW-1185">Reference proteome</keyword>
<keyword evidence="1" id="KW-0812">Transmembrane</keyword>
<dbReference type="STRING" id="290054.SAMN02745114_01180"/>
<dbReference type="AlphaFoldDB" id="A0A1T4M8D2"/>
<evidence type="ECO:0000256" key="1">
    <source>
        <dbReference type="SAM" id="Phobius"/>
    </source>
</evidence>
<evidence type="ECO:0000313" key="3">
    <source>
        <dbReference type="Proteomes" id="UP000190657"/>
    </source>
</evidence>
<name>A0A1T4M8D2_9FIRM</name>
<keyword evidence="1" id="KW-1133">Transmembrane helix</keyword>
<feature type="transmembrane region" description="Helical" evidence="1">
    <location>
        <begin position="92"/>
        <end position="112"/>
    </location>
</feature>
<sequence length="113" mass="12471">MPTLALSPMLILEITIVFSFVITSIFMFKPKGNETVHIIFFWLAVALNVLVTFINATSLPENYMREVIIAWCGLIISAVGIVFRIAKGKTSVVANILVMLSTVYGVLGYFLLA</sequence>
<feature type="transmembrane region" description="Helical" evidence="1">
    <location>
        <begin position="35"/>
        <end position="56"/>
    </location>
</feature>
<evidence type="ECO:0000313" key="2">
    <source>
        <dbReference type="EMBL" id="SJZ63182.1"/>
    </source>
</evidence>
<protein>
    <submittedName>
        <fullName evidence="2">Uncharacterized protein</fullName>
    </submittedName>
</protein>
<feature type="transmembrane region" description="Helical" evidence="1">
    <location>
        <begin position="6"/>
        <end position="28"/>
    </location>
</feature>
<proteinExistence type="predicted"/>
<gene>
    <name evidence="2" type="ORF">SAMN02745114_01180</name>
</gene>